<proteinExistence type="predicted"/>
<comment type="caution">
    <text evidence="1">The sequence shown here is derived from an EMBL/GenBank/DDBJ whole genome shotgun (WGS) entry which is preliminary data.</text>
</comment>
<sequence>MQVIRLLRDFPRREGLWTSDHYIAVMEHVIKHESAGLTPSDVIPRAARIDLMHFNPVDQSKFSLSYRQHCTPEEIANGADVHGKWATVVLSAL</sequence>
<dbReference type="AlphaFoldDB" id="A0AAI9XDQ8"/>
<gene>
    <name evidence="1" type="ORF">VN97_g334</name>
</gene>
<protein>
    <submittedName>
        <fullName evidence="1">Uncharacterized protein</fullName>
    </submittedName>
</protein>
<evidence type="ECO:0000313" key="2">
    <source>
        <dbReference type="Proteomes" id="UP001227192"/>
    </source>
</evidence>
<keyword evidence="2" id="KW-1185">Reference proteome</keyword>
<dbReference type="Proteomes" id="UP001227192">
    <property type="component" value="Unassembled WGS sequence"/>
</dbReference>
<reference evidence="1" key="2">
    <citation type="journal article" date="2016" name="Fungal Biol.">
        <title>Ochratoxin A production by Penicillium thymicola.</title>
        <authorList>
            <person name="Nguyen H.D.T."/>
            <person name="McMullin D.R."/>
            <person name="Ponomareva E."/>
            <person name="Riley R."/>
            <person name="Pomraning K.R."/>
            <person name="Baker S.E."/>
            <person name="Seifert K.A."/>
        </authorList>
    </citation>
    <scope>NUCLEOTIDE SEQUENCE</scope>
    <source>
        <strain evidence="1">DAOM 180753</strain>
    </source>
</reference>
<dbReference type="EMBL" id="LACB01000005">
    <property type="protein sequence ID" value="KAJ9492839.1"/>
    <property type="molecule type" value="Genomic_DNA"/>
</dbReference>
<organism evidence="1 2">
    <name type="scientific">Penicillium thymicola</name>
    <dbReference type="NCBI Taxonomy" id="293382"/>
    <lineage>
        <taxon>Eukaryota</taxon>
        <taxon>Fungi</taxon>
        <taxon>Dikarya</taxon>
        <taxon>Ascomycota</taxon>
        <taxon>Pezizomycotina</taxon>
        <taxon>Eurotiomycetes</taxon>
        <taxon>Eurotiomycetidae</taxon>
        <taxon>Eurotiales</taxon>
        <taxon>Aspergillaceae</taxon>
        <taxon>Penicillium</taxon>
    </lineage>
</organism>
<evidence type="ECO:0000313" key="1">
    <source>
        <dbReference type="EMBL" id="KAJ9492839.1"/>
    </source>
</evidence>
<reference evidence="1" key="1">
    <citation type="submission" date="2015-06" db="EMBL/GenBank/DDBJ databases">
        <authorList>
            <person name="Nguyen H."/>
        </authorList>
    </citation>
    <scope>NUCLEOTIDE SEQUENCE</scope>
    <source>
        <strain evidence="1">DAOM 180753</strain>
    </source>
</reference>
<name>A0AAI9XDQ8_PENTH</name>
<accession>A0AAI9XDQ8</accession>